<reference evidence="6 7" key="1">
    <citation type="journal article" date="2005" name="Int. J. Syst. Evol. Microbiol.">
        <title>Nitrincola lacisaponensis gen. nov., sp. nov., a novel alkaliphilic bacterium isolated from an alkaline, saline lake.</title>
        <authorList>
            <person name="Dimitriu P.A."/>
            <person name="Shukla S.K."/>
            <person name="Conradt J."/>
            <person name="Marquez M.C."/>
            <person name="Ventosa A."/>
            <person name="Maglia A."/>
            <person name="Peyton B.M."/>
            <person name="Pinkart H.C."/>
            <person name="Mormile M.R."/>
        </authorList>
    </citation>
    <scope>NUCLEOTIDE SEQUENCE [LARGE SCALE GENOMIC DNA]</scope>
    <source>
        <strain evidence="6 7">4CA</strain>
    </source>
</reference>
<evidence type="ECO:0000313" key="7">
    <source>
        <dbReference type="Proteomes" id="UP000027318"/>
    </source>
</evidence>
<evidence type="ECO:0000256" key="4">
    <source>
        <dbReference type="SAM" id="Phobius"/>
    </source>
</evidence>
<feature type="transmembrane region" description="Helical" evidence="4">
    <location>
        <begin position="324"/>
        <end position="345"/>
    </location>
</feature>
<proteinExistence type="predicted"/>
<feature type="transmembrane region" description="Helical" evidence="4">
    <location>
        <begin position="169"/>
        <end position="190"/>
    </location>
</feature>
<dbReference type="Pfam" id="PF07690">
    <property type="entry name" value="MFS_1"/>
    <property type="match status" value="1"/>
</dbReference>
<evidence type="ECO:0000256" key="3">
    <source>
        <dbReference type="ARBA" id="ARBA00023136"/>
    </source>
</evidence>
<feature type="transmembrane region" description="Helical" evidence="4">
    <location>
        <begin position="141"/>
        <end position="163"/>
    </location>
</feature>
<feature type="transmembrane region" description="Helical" evidence="4">
    <location>
        <begin position="82"/>
        <end position="102"/>
    </location>
</feature>
<dbReference type="Gene3D" id="1.20.1250.20">
    <property type="entry name" value="MFS general substrate transporter like domains"/>
    <property type="match status" value="1"/>
</dbReference>
<dbReference type="PANTHER" id="PTHR11360">
    <property type="entry name" value="MONOCARBOXYLATE TRANSPORTER"/>
    <property type="match status" value="1"/>
</dbReference>
<protein>
    <submittedName>
        <fullName evidence="6">Transmembrane transporter, major facilitator family</fullName>
    </submittedName>
</protein>
<evidence type="ECO:0000256" key="2">
    <source>
        <dbReference type="ARBA" id="ARBA00022989"/>
    </source>
</evidence>
<gene>
    <name evidence="6" type="ORF">ADINL_1226</name>
</gene>
<dbReference type="OrthoDB" id="146345at2"/>
<evidence type="ECO:0000259" key="5">
    <source>
        <dbReference type="PROSITE" id="PS50850"/>
    </source>
</evidence>
<accession>A0A063Y4N1</accession>
<dbReference type="RefSeq" id="WP_036544906.1">
    <property type="nucleotide sequence ID" value="NZ_JMSZ01000016.1"/>
</dbReference>
<name>A0A063Y4N1_9GAMM</name>
<keyword evidence="7" id="KW-1185">Reference proteome</keyword>
<dbReference type="Proteomes" id="UP000027318">
    <property type="component" value="Unassembled WGS sequence"/>
</dbReference>
<feature type="transmembrane region" description="Helical" evidence="4">
    <location>
        <begin position="297"/>
        <end position="318"/>
    </location>
</feature>
<feature type="transmembrane region" description="Helical" evidence="4">
    <location>
        <begin position="357"/>
        <end position="376"/>
    </location>
</feature>
<dbReference type="GO" id="GO:0022857">
    <property type="term" value="F:transmembrane transporter activity"/>
    <property type="evidence" value="ECO:0007669"/>
    <property type="project" value="InterPro"/>
</dbReference>
<dbReference type="STRING" id="267850.ADINL_1226"/>
<keyword evidence="2 4" id="KW-1133">Transmembrane helix</keyword>
<dbReference type="InterPro" id="IPR050327">
    <property type="entry name" value="Proton-linked_MCT"/>
</dbReference>
<feature type="transmembrane region" description="Helical" evidence="4">
    <location>
        <begin position="12"/>
        <end position="39"/>
    </location>
</feature>
<dbReference type="InterPro" id="IPR011701">
    <property type="entry name" value="MFS"/>
</dbReference>
<dbReference type="EMBL" id="JMSZ01000016">
    <property type="protein sequence ID" value="KDE40634.1"/>
    <property type="molecule type" value="Genomic_DNA"/>
</dbReference>
<feature type="transmembrane region" description="Helical" evidence="4">
    <location>
        <begin position="218"/>
        <end position="243"/>
    </location>
</feature>
<organism evidence="6 7">
    <name type="scientific">Nitrincola lacisaponensis</name>
    <dbReference type="NCBI Taxonomy" id="267850"/>
    <lineage>
        <taxon>Bacteria</taxon>
        <taxon>Pseudomonadati</taxon>
        <taxon>Pseudomonadota</taxon>
        <taxon>Gammaproteobacteria</taxon>
        <taxon>Oceanospirillales</taxon>
        <taxon>Oceanospirillaceae</taxon>
        <taxon>Nitrincola</taxon>
    </lineage>
</organism>
<dbReference type="PANTHER" id="PTHR11360:SF284">
    <property type="entry name" value="EG:103B4.3 PROTEIN-RELATED"/>
    <property type="match status" value="1"/>
</dbReference>
<dbReference type="CDD" id="cd17355">
    <property type="entry name" value="MFS_YcxA_like"/>
    <property type="match status" value="1"/>
</dbReference>
<dbReference type="InterPro" id="IPR020846">
    <property type="entry name" value="MFS_dom"/>
</dbReference>
<comment type="caution">
    <text evidence="6">The sequence shown here is derived from an EMBL/GenBank/DDBJ whole genome shotgun (WGS) entry which is preliminary data.</text>
</comment>
<dbReference type="AlphaFoldDB" id="A0A063Y4N1"/>
<dbReference type="InterPro" id="IPR036259">
    <property type="entry name" value="MFS_trans_sf"/>
</dbReference>
<feature type="transmembrane region" description="Helical" evidence="4">
    <location>
        <begin position="263"/>
        <end position="285"/>
    </location>
</feature>
<dbReference type="PATRIC" id="fig|267850.7.peg.1221"/>
<feature type="transmembrane region" description="Helical" evidence="4">
    <location>
        <begin position="388"/>
        <end position="407"/>
    </location>
</feature>
<sequence length="424" mass="45364">MSSATTARYDRLFTPVLLASCIVILVSFAVRASFGLFQIPVAETFDWPREAFSFAIAIQNLFWGIGQPLFSAFAERYGDRKAILAGAGFYIAGLVLSAYAITPGQHQLLEMLVGFGIAGTGFGVILAVVGRAASDKNRSMALGIATAAGSAGQIVGPPVAQLLLNQMPWQSVFIVFAGFILLSMLALIFLRAPAPQKATQSDERMGAVLKKALRDPSFAFIFIGFFSCGYQLAFITAHFPAFITEMCSVVAPGSIIQSLGVSSTTMLGAVAIALIGVFNIGGTLMAGWLGQHYSRKYLLATIYLLRTIVAALFIMNPITPESVLLFSIAMGSLWLATVPLTSGLIAQIYGLRYMGTLYGLVFFSHQLGGFLGVWLGGALYDLYANYTVVWWIGVGFGALSALIHLPIDERPLAQRRPASPALPA</sequence>
<dbReference type="PROSITE" id="PS50850">
    <property type="entry name" value="MFS"/>
    <property type="match status" value="1"/>
</dbReference>
<dbReference type="SUPFAM" id="SSF103473">
    <property type="entry name" value="MFS general substrate transporter"/>
    <property type="match status" value="1"/>
</dbReference>
<feature type="transmembrane region" description="Helical" evidence="4">
    <location>
        <begin position="51"/>
        <end position="70"/>
    </location>
</feature>
<evidence type="ECO:0000256" key="1">
    <source>
        <dbReference type="ARBA" id="ARBA00022692"/>
    </source>
</evidence>
<evidence type="ECO:0000313" key="6">
    <source>
        <dbReference type="EMBL" id="KDE40634.1"/>
    </source>
</evidence>
<keyword evidence="1 4" id="KW-0812">Transmembrane</keyword>
<keyword evidence="3 4" id="KW-0472">Membrane</keyword>
<feature type="domain" description="Major facilitator superfamily (MFS) profile" evidence="5">
    <location>
        <begin position="16"/>
        <end position="412"/>
    </location>
</feature>
<feature type="transmembrane region" description="Helical" evidence="4">
    <location>
        <begin position="108"/>
        <end position="129"/>
    </location>
</feature>